<feature type="compositionally biased region" description="Basic and acidic residues" evidence="1">
    <location>
        <begin position="469"/>
        <end position="481"/>
    </location>
</feature>
<protein>
    <submittedName>
        <fullName evidence="2">Uncharacterized protein</fullName>
    </submittedName>
</protein>
<evidence type="ECO:0000256" key="1">
    <source>
        <dbReference type="SAM" id="MobiDB-lite"/>
    </source>
</evidence>
<dbReference type="OrthoDB" id="6065087at2"/>
<organism evidence="2 3">
    <name type="scientific">Paraburkholderia susongensis</name>
    <dbReference type="NCBI Taxonomy" id="1515439"/>
    <lineage>
        <taxon>Bacteria</taxon>
        <taxon>Pseudomonadati</taxon>
        <taxon>Pseudomonadota</taxon>
        <taxon>Betaproteobacteria</taxon>
        <taxon>Burkholderiales</taxon>
        <taxon>Burkholderiaceae</taxon>
        <taxon>Paraburkholderia</taxon>
    </lineage>
</organism>
<dbReference type="EMBL" id="FXAT01000004">
    <property type="protein sequence ID" value="SMG43144.1"/>
    <property type="molecule type" value="Genomic_DNA"/>
</dbReference>
<feature type="region of interest" description="Disordered" evidence="1">
    <location>
        <begin position="388"/>
        <end position="407"/>
    </location>
</feature>
<evidence type="ECO:0000313" key="3">
    <source>
        <dbReference type="Proteomes" id="UP000193228"/>
    </source>
</evidence>
<feature type="region of interest" description="Disordered" evidence="1">
    <location>
        <begin position="437"/>
        <end position="487"/>
    </location>
</feature>
<accession>A0A1X7KPU7</accession>
<dbReference type="RefSeq" id="WP_085483807.1">
    <property type="nucleotide sequence ID" value="NZ_FXAT01000004.1"/>
</dbReference>
<feature type="compositionally biased region" description="Basic and acidic residues" evidence="1">
    <location>
        <begin position="442"/>
        <end position="460"/>
    </location>
</feature>
<dbReference type="STRING" id="1515439.SAMN06265784_104140"/>
<gene>
    <name evidence="2" type="ORF">SAMN06265784_104140</name>
</gene>
<proteinExistence type="predicted"/>
<dbReference type="Proteomes" id="UP000193228">
    <property type="component" value="Unassembled WGS sequence"/>
</dbReference>
<evidence type="ECO:0000313" key="2">
    <source>
        <dbReference type="EMBL" id="SMG43144.1"/>
    </source>
</evidence>
<sequence length="1293" mass="142830">MADTTTLDSAVAAVRADQQASPSPAPVIQQTPYPVDQYSQLQAKQAREAGTSKLDYLGAMWRQDSWIPGAIDHWAGNQLQPDPAYNPYDDATHKDLTDGVWPEFQGQFAQATSAGQAAWIKQNILQKQKDLETLGDLGTSGNVGRFAAGMAFGLVDPINLAAMAASGGTSLIAKGAAQAARVAEGINVAAQAASEASRMRPIATGMLTAGGLGVSTEQLRQQYNFEDDTAGVLKAGVMSMAFAAPFVGLHAREQLRLQENAGMENAAIDSLAKQQAGHELTPEEHANLQQYTEKLQQAAKVDAGVAEQAPEVTGPKFDDVQRKKYTDAFDQYDAEQAALKSKQLGDLALDSHIAKASEDQRLADVLARVNGPDEAPNAMQQAFAKALGKKPEEVTAKPVEGSEGGGSLDAPWAGERAHDEALPALHHEHVWWDDGTGMNEGRVVDENPKTGDLTVEHPETGETTQVNRSDLHELSPGRAEPKPAAGFLGGSIGAAQVAPVQGLWEQSTAMAKWKKVPTRWDFFTHLNQSENPHLQFLGFKLVKDAIGIDPHEAQGWSASELKSQYRRELGGAFHMEARHAYDDAIKTRKLPLNRAIQFHRQFYADVSRVARGDTDVLKANPDIAPHLQKAAKAQTEFYAEMRNRLEKAGVEGADNLPDNPQYVNRQWRQDNIRQAFAKYGNDLYQAVANAIQVPGLTGDISKAKSFMDAVMKLEFSHAMQDIHLYSKDLVTLRDELGKAGLSDHEINSLVDLMFDRKAGNAGDAGQAPALKYRFALDENHMERMPDGSTFKLSDLFENDSRILVDRYLNSMGGHLALAEVGIRSRSEFMRHMRAAEKYHEENASMTQSAEKFNRNKQFAQDLYDHITGRPMSTQSFNRADRFLTASRAVTRSTMLGQLGLMASLEMKNAIALSSMRAMRLHMPTFTGILRSFRAGHQPTLGLARDIEMITGFGREHVSSYSRQHEITDYTYDRGLTRYENAGNTLSHIVDHFSGNSHVTSASRNLTGRMMVQKHLDFATERVKMSEKQRERMVHQGVSYDDQPDVHDALKKYTTMDQKTGAAQTVNWEDWSKNNPETYSKFQLLLSREVRDAIQDHDVGESIPFMHTTVGKIFTELKTFVLAGHAKQFLKSLHYRDATTFVQWAYSFVGAALEYSMQQSINYAHDPDKLKDKLSPAAIAWGAIPRMPVLGLMPNLMETVYNPISGGQTLFTNGTANTDNRNLFITPTMTQAMRMMSAGQVMGTVLNPFSANTITQKDMRDALYAIPGGNMFGMRNVNDMISSNFPKFKPRPQN</sequence>
<reference evidence="3" key="1">
    <citation type="submission" date="2017-04" db="EMBL/GenBank/DDBJ databases">
        <authorList>
            <person name="Varghese N."/>
            <person name="Submissions S."/>
        </authorList>
    </citation>
    <scope>NUCLEOTIDE SEQUENCE [LARGE SCALE GENOMIC DNA]</scope>
    <source>
        <strain evidence="3">LMG 29540</strain>
    </source>
</reference>
<keyword evidence="3" id="KW-1185">Reference proteome</keyword>
<name>A0A1X7KPU7_9BURK</name>